<sequence length="125" mass="13791">MHLVRPGHTRRVLHIERRPVVVAFTDADYGAIGEDPTVVVVVGDWKLSAALSEFLVQIEYLVFCIDLFYATATTASQLPQSLGDLFCRETVFAVSFIVTVIELCVTVAAGNCLYGWSAMAPIRRN</sequence>
<evidence type="ECO:0000256" key="1">
    <source>
        <dbReference type="SAM" id="Phobius"/>
    </source>
</evidence>
<dbReference type="Proteomes" id="UP000182227">
    <property type="component" value="Unassembled WGS sequence"/>
</dbReference>
<reference evidence="3 5" key="2">
    <citation type="submission" date="2016-01" db="EMBL/GenBank/DDBJ databases">
        <title>The new phylogeny of the genus Mycobacterium.</title>
        <authorList>
            <person name="Tarcisio F."/>
            <person name="Conor M."/>
            <person name="Antonella G."/>
            <person name="Elisabetta G."/>
            <person name="Giulia F.S."/>
            <person name="Sara T."/>
            <person name="Anna F."/>
            <person name="Clotilde B."/>
            <person name="Roberto B."/>
            <person name="Veronica D.S."/>
            <person name="Fabio R."/>
            <person name="Monica P."/>
            <person name="Olivier J."/>
            <person name="Enrico T."/>
            <person name="Nicola S."/>
        </authorList>
    </citation>
    <scope>NUCLEOTIDE SEQUENCE [LARGE SCALE GENOMIC DNA]</scope>
    <source>
        <strain evidence="3 5">CCUG 50187</strain>
    </source>
</reference>
<keyword evidence="1" id="KW-1133">Transmembrane helix</keyword>
<dbReference type="AlphaFoldDB" id="A0A0U1D4E8"/>
<feature type="transmembrane region" description="Helical" evidence="1">
    <location>
        <begin position="92"/>
        <end position="116"/>
    </location>
</feature>
<keyword evidence="5" id="KW-1185">Reference proteome</keyword>
<name>A0A0U1D4E8_9MYCO</name>
<dbReference type="EMBL" id="CTEF01000001">
    <property type="protein sequence ID" value="CQD07948.1"/>
    <property type="molecule type" value="Genomic_DNA"/>
</dbReference>
<keyword evidence="1" id="KW-0812">Transmembrane</keyword>
<dbReference type="EMBL" id="LQOP01000034">
    <property type="protein sequence ID" value="ORV21084.1"/>
    <property type="molecule type" value="Genomic_DNA"/>
</dbReference>
<evidence type="ECO:0000313" key="2">
    <source>
        <dbReference type="EMBL" id="CQD07948.1"/>
    </source>
</evidence>
<evidence type="ECO:0000313" key="5">
    <source>
        <dbReference type="Proteomes" id="UP000193811"/>
    </source>
</evidence>
<feature type="transmembrane region" description="Helical" evidence="1">
    <location>
        <begin position="54"/>
        <end position="72"/>
    </location>
</feature>
<gene>
    <name evidence="3" type="ORF">AWB98_02005</name>
    <name evidence="2" type="ORF">BN970_01531</name>
</gene>
<evidence type="ECO:0000313" key="3">
    <source>
        <dbReference type="EMBL" id="ORV21084.1"/>
    </source>
</evidence>
<reference evidence="2 4" key="1">
    <citation type="submission" date="2015-03" db="EMBL/GenBank/DDBJ databases">
        <authorList>
            <person name="Murphy D."/>
        </authorList>
    </citation>
    <scope>NUCLEOTIDE SEQUENCE [LARGE SCALE GENOMIC DNA]</scope>
    <source>
        <strain evidence="2 4">D16</strain>
    </source>
</reference>
<proteinExistence type="predicted"/>
<organism evidence="2 4">
    <name type="scientific">Mycolicibacterium conceptionense</name>
    <dbReference type="NCBI Taxonomy" id="451644"/>
    <lineage>
        <taxon>Bacteria</taxon>
        <taxon>Bacillati</taxon>
        <taxon>Actinomycetota</taxon>
        <taxon>Actinomycetes</taxon>
        <taxon>Mycobacteriales</taxon>
        <taxon>Mycobacteriaceae</taxon>
        <taxon>Mycolicibacterium</taxon>
    </lineage>
</organism>
<dbReference type="Proteomes" id="UP000193811">
    <property type="component" value="Unassembled WGS sequence"/>
</dbReference>
<evidence type="ECO:0000313" key="4">
    <source>
        <dbReference type="Proteomes" id="UP000182227"/>
    </source>
</evidence>
<keyword evidence="1" id="KW-0472">Membrane</keyword>
<accession>A0A0U1D4E8</accession>
<protein>
    <submittedName>
        <fullName evidence="2">Uncharacterized protein</fullName>
    </submittedName>
</protein>